<name>A0AA38WHL5_9ASTR</name>
<accession>A0AA38WHL5</accession>
<dbReference type="EMBL" id="JARYMX010000005">
    <property type="protein sequence ID" value="KAJ9548706.1"/>
    <property type="molecule type" value="Genomic_DNA"/>
</dbReference>
<comment type="caution">
    <text evidence="1">The sequence shown here is derived from an EMBL/GenBank/DDBJ whole genome shotgun (WGS) entry which is preliminary data.</text>
</comment>
<dbReference type="Proteomes" id="UP001172457">
    <property type="component" value="Chromosome 5"/>
</dbReference>
<sequence>MFGIEVASLGDGCLEVVGQLVKKNVGLEEREVVEPLSIHRLNVVQLVLQSVHRRELHFELDVKGVYTMAKGKLILICHSGGEFATNDDGTLSYNGGEANAANVTSETPFNDLKLQLAEVCDLDQKTVTLKYFLPGNKKNLIVVKNDKE</sequence>
<organism evidence="1 2">
    <name type="scientific">Centaurea solstitialis</name>
    <name type="common">yellow star-thistle</name>
    <dbReference type="NCBI Taxonomy" id="347529"/>
    <lineage>
        <taxon>Eukaryota</taxon>
        <taxon>Viridiplantae</taxon>
        <taxon>Streptophyta</taxon>
        <taxon>Embryophyta</taxon>
        <taxon>Tracheophyta</taxon>
        <taxon>Spermatophyta</taxon>
        <taxon>Magnoliopsida</taxon>
        <taxon>eudicotyledons</taxon>
        <taxon>Gunneridae</taxon>
        <taxon>Pentapetalae</taxon>
        <taxon>asterids</taxon>
        <taxon>campanulids</taxon>
        <taxon>Asterales</taxon>
        <taxon>Asteraceae</taxon>
        <taxon>Carduoideae</taxon>
        <taxon>Cardueae</taxon>
        <taxon>Centaureinae</taxon>
        <taxon>Centaurea</taxon>
    </lineage>
</organism>
<protein>
    <submittedName>
        <fullName evidence="1">Uncharacterized protein</fullName>
    </submittedName>
</protein>
<evidence type="ECO:0000313" key="1">
    <source>
        <dbReference type="EMBL" id="KAJ9548706.1"/>
    </source>
</evidence>
<dbReference type="AlphaFoldDB" id="A0AA38WHL5"/>
<reference evidence="1" key="1">
    <citation type="submission" date="2023-03" db="EMBL/GenBank/DDBJ databases">
        <title>Chromosome-scale reference genome and RAD-based genetic map of yellow starthistle (Centaurea solstitialis) reveal putative structural variation and QTLs associated with invader traits.</title>
        <authorList>
            <person name="Reatini B."/>
            <person name="Cang F.A."/>
            <person name="Jiang Q."/>
            <person name="Mckibben M.T.W."/>
            <person name="Barker M.S."/>
            <person name="Rieseberg L.H."/>
            <person name="Dlugosch K.M."/>
        </authorList>
    </citation>
    <scope>NUCLEOTIDE SEQUENCE</scope>
    <source>
        <strain evidence="1">CAN-66</strain>
        <tissue evidence="1">Leaf</tissue>
    </source>
</reference>
<proteinExistence type="predicted"/>
<evidence type="ECO:0000313" key="2">
    <source>
        <dbReference type="Proteomes" id="UP001172457"/>
    </source>
</evidence>
<gene>
    <name evidence="1" type="ORF">OSB04_021249</name>
</gene>
<keyword evidence="2" id="KW-1185">Reference proteome</keyword>